<feature type="compositionally biased region" description="Basic and acidic residues" evidence="1">
    <location>
        <begin position="156"/>
        <end position="172"/>
    </location>
</feature>
<organism evidence="2">
    <name type="scientific">Phaeodactylum tricornutum</name>
    <name type="common">Diatom</name>
    <dbReference type="NCBI Taxonomy" id="2850"/>
    <lineage>
        <taxon>Eukaryota</taxon>
        <taxon>Sar</taxon>
        <taxon>Stramenopiles</taxon>
        <taxon>Ochrophyta</taxon>
        <taxon>Bacillariophyta</taxon>
        <taxon>Bacillariophyceae</taxon>
        <taxon>Bacillariophycidae</taxon>
        <taxon>Naviculales</taxon>
        <taxon>Phaeodactylaceae</taxon>
        <taxon>Phaeodactylum</taxon>
    </lineage>
</organism>
<feature type="region of interest" description="Disordered" evidence="1">
    <location>
        <begin position="51"/>
        <end position="295"/>
    </location>
</feature>
<dbReference type="Proteomes" id="UP000836788">
    <property type="component" value="Chromosome 10"/>
</dbReference>
<dbReference type="AlphaFoldDB" id="A0A8J9S0R6"/>
<dbReference type="EMBL" id="OU594951">
    <property type="protein sequence ID" value="CAG9278426.1"/>
    <property type="molecule type" value="Genomic_DNA"/>
</dbReference>
<feature type="compositionally biased region" description="Low complexity" evidence="1">
    <location>
        <begin position="58"/>
        <end position="69"/>
    </location>
</feature>
<evidence type="ECO:0000256" key="1">
    <source>
        <dbReference type="SAM" id="MobiDB-lite"/>
    </source>
</evidence>
<feature type="compositionally biased region" description="Basic and acidic residues" evidence="1">
    <location>
        <begin position="277"/>
        <end position="295"/>
    </location>
</feature>
<feature type="compositionally biased region" description="Basic and acidic residues" evidence="1">
    <location>
        <begin position="212"/>
        <end position="243"/>
    </location>
</feature>
<protein>
    <submittedName>
        <fullName evidence="2">Uncharacterized protein</fullName>
    </submittedName>
</protein>
<feature type="compositionally biased region" description="Basic residues" evidence="1">
    <location>
        <begin position="259"/>
        <end position="269"/>
    </location>
</feature>
<reference evidence="2" key="1">
    <citation type="submission" date="2022-02" db="EMBL/GenBank/DDBJ databases">
        <authorList>
            <person name="Giguere J D."/>
        </authorList>
    </citation>
    <scope>NUCLEOTIDE SEQUENCE</scope>
    <source>
        <strain evidence="2">CCAP 1055/1</strain>
    </source>
</reference>
<feature type="compositionally biased region" description="Basic and acidic residues" evidence="1">
    <location>
        <begin position="70"/>
        <end position="97"/>
    </location>
</feature>
<proteinExistence type="predicted"/>
<gene>
    <name evidence="2" type="ORF">PTTT1_LOCUS6883</name>
</gene>
<sequence>MKLFAKRKRTVDAKAKSRCETFQSDKQVEELLIQDPSTWNAKQRRMINRYQDRKATEATETLTGATDGEALIKETIDRNEAKRQSKVSSDDGIRLPDEGNDEAVSESKELGDLDIESTGDDNTGATNIKDENNGVDDELQLLLDKINSKQRRKISRSVERGELSPADAKKEAQTVLAESIPKEASRPSQDIDLDKPEPHADGSPKKKRRRKGGEIDLSKLSPEERLRREDQRRRQQEAADRAARAPSGHSHPLNSERRRANRRKPKWSRKQAVAVGNEHDSSGYHMRRNQDVVVK</sequence>
<evidence type="ECO:0000313" key="2">
    <source>
        <dbReference type="EMBL" id="CAG9278426.1"/>
    </source>
</evidence>
<name>A0A8J9S0R6_PHATR</name>
<feature type="compositionally biased region" description="Basic and acidic residues" evidence="1">
    <location>
        <begin position="192"/>
        <end position="204"/>
    </location>
</feature>
<accession>A0A8J9S0R6</accession>